<feature type="transmembrane region" description="Helical" evidence="5">
    <location>
        <begin position="208"/>
        <end position="227"/>
    </location>
</feature>
<evidence type="ECO:0000313" key="6">
    <source>
        <dbReference type="EMBL" id="MEE6187697.1"/>
    </source>
</evidence>
<evidence type="ECO:0000256" key="1">
    <source>
        <dbReference type="ARBA" id="ARBA00004141"/>
    </source>
</evidence>
<dbReference type="PANTHER" id="PTHR43701">
    <property type="entry name" value="MEMBRANE TRANSPORTER PROTEIN MJ0441-RELATED"/>
    <property type="match status" value="1"/>
</dbReference>
<keyword evidence="4 5" id="KW-0472">Membrane</keyword>
<protein>
    <recommendedName>
        <fullName evidence="5">Probable membrane transporter protein</fullName>
    </recommendedName>
</protein>
<dbReference type="InterPro" id="IPR002781">
    <property type="entry name" value="TM_pro_TauE-like"/>
</dbReference>
<reference evidence="6 7" key="1">
    <citation type="submission" date="2024-01" db="EMBL/GenBank/DDBJ databases">
        <title>Niabella digestum sp. nov., isolated from waste digestion system.</title>
        <authorList>
            <person name="Zhang L."/>
        </authorList>
    </citation>
    <scope>NUCLEOTIDE SEQUENCE [LARGE SCALE GENOMIC DNA]</scope>
    <source>
        <strain evidence="6 7">A18</strain>
    </source>
</reference>
<sequence length="260" mass="27935">MGYLLALFIGLSLGLIGGGGSILTVPILVYLFDIPPVLATSYSLFIVGVTSFVGSITHWATNKLDMRMVLIFGLASVMTVFCIRHYIIPNLPQEISISGLSIPVSFITMMLFALLMIVSSFSMIRTHEHEQTSQHNTSVLKILGYGVGVGLVTGLLGAGGGFLLIPALVLLLRLPVKRAVGTSLLIITINSLIGFADDVTHHNMDWKLLLKITGVSIAGILIGIALGKRMDGSVLKKGFGWFVLLMGIYIIVHEISLITT</sequence>
<evidence type="ECO:0000256" key="3">
    <source>
        <dbReference type="ARBA" id="ARBA00022989"/>
    </source>
</evidence>
<dbReference type="RefSeq" id="WP_330975104.1">
    <property type="nucleotide sequence ID" value="NZ_JAZGLY010000005.1"/>
</dbReference>
<dbReference type="PANTHER" id="PTHR43701:SF2">
    <property type="entry name" value="MEMBRANE TRANSPORTER PROTEIN YJNA-RELATED"/>
    <property type="match status" value="1"/>
</dbReference>
<comment type="similarity">
    <text evidence="5">Belongs to the 4-toluene sulfonate uptake permease (TSUP) (TC 2.A.102) family.</text>
</comment>
<evidence type="ECO:0000256" key="5">
    <source>
        <dbReference type="RuleBase" id="RU363041"/>
    </source>
</evidence>
<comment type="subcellular location">
    <subcellularLocation>
        <location evidence="5">Cell membrane</location>
        <topology evidence="5">Multi-pass membrane protein</topology>
    </subcellularLocation>
    <subcellularLocation>
        <location evidence="1">Membrane</location>
        <topology evidence="1">Multi-pass membrane protein</topology>
    </subcellularLocation>
</comment>
<dbReference type="Pfam" id="PF01925">
    <property type="entry name" value="TauE"/>
    <property type="match status" value="1"/>
</dbReference>
<feature type="transmembrane region" description="Helical" evidence="5">
    <location>
        <begin position="68"/>
        <end position="88"/>
    </location>
</feature>
<gene>
    <name evidence="6" type="ORF">V2H41_10480</name>
</gene>
<organism evidence="6 7">
    <name type="scientific">Niabella digestorum</name>
    <dbReference type="NCBI Taxonomy" id="3117701"/>
    <lineage>
        <taxon>Bacteria</taxon>
        <taxon>Pseudomonadati</taxon>
        <taxon>Bacteroidota</taxon>
        <taxon>Chitinophagia</taxon>
        <taxon>Chitinophagales</taxon>
        <taxon>Chitinophagaceae</taxon>
        <taxon>Niabella</taxon>
    </lineage>
</organism>
<feature type="transmembrane region" description="Helical" evidence="5">
    <location>
        <begin position="142"/>
        <end position="172"/>
    </location>
</feature>
<keyword evidence="5" id="KW-1003">Cell membrane</keyword>
<evidence type="ECO:0000256" key="2">
    <source>
        <dbReference type="ARBA" id="ARBA00022692"/>
    </source>
</evidence>
<accession>A0ABU7RIU2</accession>
<feature type="transmembrane region" description="Helical" evidence="5">
    <location>
        <begin position="100"/>
        <end position="121"/>
    </location>
</feature>
<evidence type="ECO:0000256" key="4">
    <source>
        <dbReference type="ARBA" id="ARBA00023136"/>
    </source>
</evidence>
<keyword evidence="7" id="KW-1185">Reference proteome</keyword>
<dbReference type="Proteomes" id="UP001357452">
    <property type="component" value="Unassembled WGS sequence"/>
</dbReference>
<comment type="caution">
    <text evidence="6">The sequence shown here is derived from an EMBL/GenBank/DDBJ whole genome shotgun (WGS) entry which is preliminary data.</text>
</comment>
<keyword evidence="2 5" id="KW-0812">Transmembrane</keyword>
<keyword evidence="3 5" id="KW-1133">Transmembrane helix</keyword>
<feature type="transmembrane region" description="Helical" evidence="5">
    <location>
        <begin position="178"/>
        <end position="196"/>
    </location>
</feature>
<dbReference type="InterPro" id="IPR051598">
    <property type="entry name" value="TSUP/Inactive_protease-like"/>
</dbReference>
<dbReference type="EMBL" id="JAZGLY010000005">
    <property type="protein sequence ID" value="MEE6187697.1"/>
    <property type="molecule type" value="Genomic_DNA"/>
</dbReference>
<proteinExistence type="inferred from homology"/>
<feature type="transmembrane region" description="Helical" evidence="5">
    <location>
        <begin position="34"/>
        <end position="56"/>
    </location>
</feature>
<feature type="transmembrane region" description="Helical" evidence="5">
    <location>
        <begin position="239"/>
        <end position="258"/>
    </location>
</feature>
<name>A0ABU7RIU2_9BACT</name>
<evidence type="ECO:0000313" key="7">
    <source>
        <dbReference type="Proteomes" id="UP001357452"/>
    </source>
</evidence>